<sequence>MLPPRWRLCVLVGEREGALSTACSLPLFWRHANLGMTREGQSDVREKTGEFRAVLSSLVFTWLAHQVWQPCGLSPEGADHRHTGPTVRTGHDPPVWSLHVRNCYNCGGVVLESSPFSIPLLKAM</sequence>
<dbReference type="EMBL" id="OX596112">
    <property type="protein sequence ID" value="CAN0386019.1"/>
    <property type="molecule type" value="Genomic_DNA"/>
</dbReference>
<reference evidence="1" key="1">
    <citation type="submission" date="2023-05" db="EMBL/GenBank/DDBJ databases">
        <authorList>
            <consortium name="ELIXIR-Norway"/>
        </authorList>
    </citation>
    <scope>NUCLEOTIDE SEQUENCE</scope>
</reference>
<evidence type="ECO:0000313" key="1">
    <source>
        <dbReference type="EMBL" id="CAN0386019.1"/>
    </source>
</evidence>
<dbReference type="Proteomes" id="UP001162501">
    <property type="component" value="Chromosome 28"/>
</dbReference>
<name>A0AC59ZDJ0_RANTA</name>
<organism evidence="1 2">
    <name type="scientific">Rangifer tarandus platyrhynchus</name>
    <name type="common">Svalbard reindeer</name>
    <dbReference type="NCBI Taxonomy" id="3082113"/>
    <lineage>
        <taxon>Eukaryota</taxon>
        <taxon>Metazoa</taxon>
        <taxon>Chordata</taxon>
        <taxon>Craniata</taxon>
        <taxon>Vertebrata</taxon>
        <taxon>Euteleostomi</taxon>
        <taxon>Mammalia</taxon>
        <taxon>Eutheria</taxon>
        <taxon>Laurasiatheria</taxon>
        <taxon>Artiodactyla</taxon>
        <taxon>Ruminantia</taxon>
        <taxon>Pecora</taxon>
        <taxon>Cervidae</taxon>
        <taxon>Odocoileinae</taxon>
        <taxon>Rangifer</taxon>
    </lineage>
</organism>
<evidence type="ECO:0000313" key="2">
    <source>
        <dbReference type="Proteomes" id="UP001162501"/>
    </source>
</evidence>
<protein>
    <submittedName>
        <fullName evidence="1">Uncharacterized protein</fullName>
    </submittedName>
</protein>
<accession>A0AC59ZDJ0</accession>
<proteinExistence type="predicted"/>
<reference evidence="1" key="2">
    <citation type="submission" date="2025-03" db="EMBL/GenBank/DDBJ databases">
        <authorList>
            <consortium name="ELIXIR-Norway"/>
            <consortium name="Elixir Norway"/>
        </authorList>
    </citation>
    <scope>NUCLEOTIDE SEQUENCE</scope>
</reference>
<gene>
    <name evidence="1" type="ORF">MRATA1EN22A_LOCUS17195</name>
</gene>